<evidence type="ECO:0000313" key="2">
    <source>
        <dbReference type="Proteomes" id="UP000828390"/>
    </source>
</evidence>
<accession>A0A9D4ETJ4</accession>
<dbReference type="Proteomes" id="UP000828390">
    <property type="component" value="Unassembled WGS sequence"/>
</dbReference>
<dbReference type="AlphaFoldDB" id="A0A9D4ETJ4"/>
<feature type="non-terminal residue" evidence="1">
    <location>
        <position position="1"/>
    </location>
</feature>
<name>A0A9D4ETJ4_DREPO</name>
<protein>
    <submittedName>
        <fullName evidence="1">Uncharacterized protein</fullName>
    </submittedName>
</protein>
<dbReference type="EMBL" id="JAIWYP010000008">
    <property type="protein sequence ID" value="KAH3785491.1"/>
    <property type="molecule type" value="Genomic_DNA"/>
</dbReference>
<comment type="caution">
    <text evidence="1">The sequence shown here is derived from an EMBL/GenBank/DDBJ whole genome shotgun (WGS) entry which is preliminary data.</text>
</comment>
<proteinExistence type="predicted"/>
<evidence type="ECO:0000313" key="1">
    <source>
        <dbReference type="EMBL" id="KAH3785491.1"/>
    </source>
</evidence>
<reference evidence="1" key="1">
    <citation type="journal article" date="2019" name="bioRxiv">
        <title>The Genome of the Zebra Mussel, Dreissena polymorpha: A Resource for Invasive Species Research.</title>
        <authorList>
            <person name="McCartney M.A."/>
            <person name="Auch B."/>
            <person name="Kono T."/>
            <person name="Mallez S."/>
            <person name="Zhang Y."/>
            <person name="Obille A."/>
            <person name="Becker A."/>
            <person name="Abrahante J.E."/>
            <person name="Garbe J."/>
            <person name="Badalamenti J.P."/>
            <person name="Herman A."/>
            <person name="Mangelson H."/>
            <person name="Liachko I."/>
            <person name="Sullivan S."/>
            <person name="Sone E.D."/>
            <person name="Koren S."/>
            <person name="Silverstein K.A.T."/>
            <person name="Beckman K.B."/>
            <person name="Gohl D.M."/>
        </authorList>
    </citation>
    <scope>NUCLEOTIDE SEQUENCE</scope>
    <source>
        <strain evidence="1">Duluth1</strain>
        <tissue evidence="1">Whole animal</tissue>
    </source>
</reference>
<gene>
    <name evidence="1" type="ORF">DPMN_163582</name>
</gene>
<keyword evidence="2" id="KW-1185">Reference proteome</keyword>
<organism evidence="1 2">
    <name type="scientific">Dreissena polymorpha</name>
    <name type="common">Zebra mussel</name>
    <name type="synonym">Mytilus polymorpha</name>
    <dbReference type="NCBI Taxonomy" id="45954"/>
    <lineage>
        <taxon>Eukaryota</taxon>
        <taxon>Metazoa</taxon>
        <taxon>Spiralia</taxon>
        <taxon>Lophotrochozoa</taxon>
        <taxon>Mollusca</taxon>
        <taxon>Bivalvia</taxon>
        <taxon>Autobranchia</taxon>
        <taxon>Heteroconchia</taxon>
        <taxon>Euheterodonta</taxon>
        <taxon>Imparidentia</taxon>
        <taxon>Neoheterodontei</taxon>
        <taxon>Myida</taxon>
        <taxon>Dreissenoidea</taxon>
        <taxon>Dreissenidae</taxon>
        <taxon>Dreissena</taxon>
    </lineage>
</organism>
<reference evidence="1" key="2">
    <citation type="submission" date="2020-11" db="EMBL/GenBank/DDBJ databases">
        <authorList>
            <person name="McCartney M.A."/>
            <person name="Auch B."/>
            <person name="Kono T."/>
            <person name="Mallez S."/>
            <person name="Becker A."/>
            <person name="Gohl D.M."/>
            <person name="Silverstein K.A.T."/>
            <person name="Koren S."/>
            <person name="Bechman K.B."/>
            <person name="Herman A."/>
            <person name="Abrahante J.E."/>
            <person name="Garbe J."/>
        </authorList>
    </citation>
    <scope>NUCLEOTIDE SEQUENCE</scope>
    <source>
        <strain evidence="1">Duluth1</strain>
        <tissue evidence="1">Whole animal</tissue>
    </source>
</reference>
<sequence>MGLNKPYIVERVLVLGSTDRGGQLYNIIMSMGLWTESLQDEQFTFKNATIAEMRLTPPREIQFVRTAHSDATALTVPNNAIAVWAHATVLQ</sequence>